<keyword evidence="3" id="KW-1003">Cell membrane</keyword>
<dbReference type="RefSeq" id="WP_232059690.1">
    <property type="nucleotide sequence ID" value="NZ_CP047971.1"/>
</dbReference>
<keyword evidence="5 7" id="KW-1133">Transmembrane helix</keyword>
<keyword evidence="6 7" id="KW-0472">Membrane</keyword>
<feature type="domain" description="YetF C-terminal" evidence="8">
    <location>
        <begin position="94"/>
        <end position="161"/>
    </location>
</feature>
<feature type="transmembrane region" description="Helical" evidence="7">
    <location>
        <begin position="73"/>
        <end position="90"/>
    </location>
</feature>
<name>A0A6F9EA35_9BACL</name>
<evidence type="ECO:0000313" key="9">
    <source>
        <dbReference type="EMBL" id="CAB3394080.1"/>
    </source>
</evidence>
<evidence type="ECO:0000256" key="5">
    <source>
        <dbReference type="ARBA" id="ARBA00022989"/>
    </source>
</evidence>
<comment type="subcellular location">
    <subcellularLocation>
        <location evidence="1">Cell membrane</location>
        <topology evidence="1">Multi-pass membrane protein</topology>
    </subcellularLocation>
</comment>
<comment type="similarity">
    <text evidence="2">Belongs to the UPF0702 family.</text>
</comment>
<feature type="transmembrane region" description="Helical" evidence="7">
    <location>
        <begin position="48"/>
        <end position="67"/>
    </location>
</feature>
<dbReference type="InterPro" id="IPR023090">
    <property type="entry name" value="UPF0702_alpha/beta_dom_sf"/>
</dbReference>
<keyword evidence="4 7" id="KW-0812">Transmembrane</keyword>
<dbReference type="Gene3D" id="3.30.240.20">
    <property type="entry name" value="bsu07140 like domains"/>
    <property type="match status" value="1"/>
</dbReference>
<proteinExistence type="inferred from homology"/>
<evidence type="ECO:0000256" key="3">
    <source>
        <dbReference type="ARBA" id="ARBA00022475"/>
    </source>
</evidence>
<organism evidence="9 10">
    <name type="scientific">Kyrpidia spormannii</name>
    <dbReference type="NCBI Taxonomy" id="2055160"/>
    <lineage>
        <taxon>Bacteria</taxon>
        <taxon>Bacillati</taxon>
        <taxon>Bacillota</taxon>
        <taxon>Bacilli</taxon>
        <taxon>Bacillales</taxon>
        <taxon>Alicyclobacillaceae</taxon>
        <taxon>Kyrpidia</taxon>
    </lineage>
</organism>
<evidence type="ECO:0000256" key="2">
    <source>
        <dbReference type="ARBA" id="ARBA00006448"/>
    </source>
</evidence>
<dbReference type="InterPro" id="IPR007353">
    <property type="entry name" value="DUF421"/>
</dbReference>
<dbReference type="GO" id="GO:0005886">
    <property type="term" value="C:plasma membrane"/>
    <property type="evidence" value="ECO:0007669"/>
    <property type="project" value="UniProtKB-SubCell"/>
</dbReference>
<protein>
    <recommendedName>
        <fullName evidence="8">YetF C-terminal domain-containing protein</fullName>
    </recommendedName>
</protein>
<evidence type="ECO:0000256" key="1">
    <source>
        <dbReference type="ARBA" id="ARBA00004651"/>
    </source>
</evidence>
<dbReference type="PANTHER" id="PTHR34582">
    <property type="entry name" value="UPF0702 TRANSMEMBRANE PROTEIN YCAP"/>
    <property type="match status" value="1"/>
</dbReference>
<evidence type="ECO:0000256" key="4">
    <source>
        <dbReference type="ARBA" id="ARBA00022692"/>
    </source>
</evidence>
<accession>A0A6F9EA35</accession>
<dbReference type="Pfam" id="PF04239">
    <property type="entry name" value="DUF421"/>
    <property type="match status" value="1"/>
</dbReference>
<dbReference type="PANTHER" id="PTHR34582:SF6">
    <property type="entry name" value="UPF0702 TRANSMEMBRANE PROTEIN YCAP"/>
    <property type="match status" value="1"/>
</dbReference>
<dbReference type="Proteomes" id="UP000502196">
    <property type="component" value="Chromosome"/>
</dbReference>
<reference evidence="9 10" key="1">
    <citation type="submission" date="2020-04" db="EMBL/GenBank/DDBJ databases">
        <authorList>
            <person name="Hogendoorn C."/>
        </authorList>
    </citation>
    <scope>NUCLEOTIDE SEQUENCE [LARGE SCALE GENOMIC DNA]</scope>
    <source>
        <strain evidence="9">COOX1</strain>
    </source>
</reference>
<evidence type="ECO:0000256" key="7">
    <source>
        <dbReference type="SAM" id="Phobius"/>
    </source>
</evidence>
<evidence type="ECO:0000256" key="6">
    <source>
        <dbReference type="ARBA" id="ARBA00023136"/>
    </source>
</evidence>
<feature type="transmembrane region" description="Helical" evidence="7">
    <location>
        <begin position="15"/>
        <end position="36"/>
    </location>
</feature>
<dbReference type="EMBL" id="LR792683">
    <property type="protein sequence ID" value="CAB3394080.1"/>
    <property type="molecule type" value="Genomic_DNA"/>
</dbReference>
<evidence type="ECO:0000313" key="10">
    <source>
        <dbReference type="Proteomes" id="UP000502196"/>
    </source>
</evidence>
<gene>
    <name evidence="9" type="ORF">COOX1_2235</name>
</gene>
<sequence length="176" mass="19712">MQMLFSHLWAAVGDGWTILFTAIRVTVVYVVLLGVLRWMGRRLLGQMTPFDLVTLLLLSNAVQNAMIGPDNSLVGGLLGALILLAWNRVISRRTKLRRFFEGAPVVLITRGRVVEEHLRREGIDLEELLAALREHGVDRIDAVDAAVLEMDGTISVIPQSSPTIHRLRKVRSSRNR</sequence>
<evidence type="ECO:0000259" key="8">
    <source>
        <dbReference type="Pfam" id="PF04239"/>
    </source>
</evidence>
<dbReference type="AlphaFoldDB" id="A0A6F9EA35"/>